<dbReference type="Pfam" id="PF07727">
    <property type="entry name" value="RVT_2"/>
    <property type="match status" value="1"/>
</dbReference>
<name>L2FRH2_COLFN</name>
<evidence type="ECO:0000256" key="1">
    <source>
        <dbReference type="SAM" id="MobiDB-lite"/>
    </source>
</evidence>
<dbReference type="InterPro" id="IPR013103">
    <property type="entry name" value="RVT_2"/>
</dbReference>
<dbReference type="STRING" id="1213859.L2FRH2"/>
<gene>
    <name evidence="3" type="ORF">CGGC5_10493</name>
</gene>
<feature type="compositionally biased region" description="Basic residues" evidence="1">
    <location>
        <begin position="169"/>
        <end position="179"/>
    </location>
</feature>
<dbReference type="HOGENOM" id="CLU_1503333_0_0_1"/>
<organism evidence="3">
    <name type="scientific">Colletotrichum fructicola (strain Nara gc5)</name>
    <name type="common">Anthracnose fungus</name>
    <name type="synonym">Colletotrichum gloeosporioides (strain Nara gc5)</name>
    <dbReference type="NCBI Taxonomy" id="1213859"/>
    <lineage>
        <taxon>Eukaryota</taxon>
        <taxon>Fungi</taxon>
        <taxon>Dikarya</taxon>
        <taxon>Ascomycota</taxon>
        <taxon>Pezizomycotina</taxon>
        <taxon>Sordariomycetes</taxon>
        <taxon>Hypocreomycetidae</taxon>
        <taxon>Glomerellales</taxon>
        <taxon>Glomerellaceae</taxon>
        <taxon>Colletotrichum</taxon>
        <taxon>Colletotrichum gloeosporioides species complex</taxon>
    </lineage>
</organism>
<dbReference type="EMBL" id="KB020884">
    <property type="protein sequence ID" value="ELA29009.1"/>
    <property type="molecule type" value="Genomic_DNA"/>
</dbReference>
<feature type="domain" description="Reverse transcriptase Ty1/copia-type" evidence="2">
    <location>
        <begin position="1"/>
        <end position="79"/>
    </location>
</feature>
<dbReference type="AlphaFoldDB" id="L2FRH2"/>
<evidence type="ECO:0000259" key="2">
    <source>
        <dbReference type="Pfam" id="PF07727"/>
    </source>
</evidence>
<proteinExistence type="predicted"/>
<protein>
    <submittedName>
        <fullName evidence="3">Fourf gag pol protein</fullName>
    </submittedName>
</protein>
<evidence type="ECO:0000313" key="3">
    <source>
        <dbReference type="EMBL" id="ELA29009.1"/>
    </source>
</evidence>
<feature type="region of interest" description="Disordered" evidence="1">
    <location>
        <begin position="139"/>
        <end position="179"/>
    </location>
</feature>
<feature type="compositionally biased region" description="Polar residues" evidence="1">
    <location>
        <begin position="139"/>
        <end position="164"/>
    </location>
</feature>
<accession>L2FRH2</accession>
<sequence>MYVDDNVIAAPNKKISKQVRNILSKVYPLKDLSEATRFLSFQIIRDRVNNRIFINQTKYAKAILARFRYEDINPIKTPIACFNYLTTSTRPDMTYTVGKPSQANASPSKAYLRAMKHLFRHLKGTVYYGINHLSQSDVDSIPVSSDGDQSSAQRRTTPDTSFMGTGSLKKARRSRGRRV</sequence>
<reference evidence="3" key="1">
    <citation type="submission" date="2012-08" db="EMBL/GenBank/DDBJ databases">
        <title>Genome analysis of Colletotrichum orbiculare and Colletotrichum fructicola.</title>
        <authorList>
            <person name="Gan P.H.P."/>
            <person name="Ikeda K."/>
            <person name="Irieda H."/>
            <person name="Narusaka M."/>
            <person name="O'Connell R.J."/>
            <person name="Narusaka Y."/>
            <person name="Takano Y."/>
            <person name="Kubo Y."/>
            <person name="Shirasu K."/>
        </authorList>
    </citation>
    <scope>NUCLEOTIDE SEQUENCE</scope>
    <source>
        <strain evidence="3">Nara gc5</strain>
    </source>
</reference>